<keyword evidence="4" id="KW-1185">Reference proteome</keyword>
<proteinExistence type="predicted"/>
<comment type="caution">
    <text evidence="3">The sequence shown here is derived from an EMBL/GenBank/DDBJ whole genome shotgun (WGS) entry which is preliminary data.</text>
</comment>
<keyword evidence="2" id="KW-0732">Signal</keyword>
<evidence type="ECO:0000256" key="2">
    <source>
        <dbReference type="SAM" id="SignalP"/>
    </source>
</evidence>
<evidence type="ECO:0000313" key="4">
    <source>
        <dbReference type="Proteomes" id="UP000572377"/>
    </source>
</evidence>
<evidence type="ECO:0000256" key="1">
    <source>
        <dbReference type="SAM" id="MobiDB-lite"/>
    </source>
</evidence>
<dbReference type="Proteomes" id="UP000572377">
    <property type="component" value="Unassembled WGS sequence"/>
</dbReference>
<feature type="chain" id="PRO_5032885688" description="Lipoprotein" evidence="2">
    <location>
        <begin position="21"/>
        <end position="105"/>
    </location>
</feature>
<dbReference type="AlphaFoldDB" id="A0A849L195"/>
<dbReference type="EMBL" id="JABFBC010000001">
    <property type="protein sequence ID" value="NNU80034.1"/>
    <property type="molecule type" value="Genomic_DNA"/>
</dbReference>
<evidence type="ECO:0008006" key="5">
    <source>
        <dbReference type="Google" id="ProtNLM"/>
    </source>
</evidence>
<dbReference type="PROSITE" id="PS51257">
    <property type="entry name" value="PROKAR_LIPOPROTEIN"/>
    <property type="match status" value="1"/>
</dbReference>
<protein>
    <recommendedName>
        <fullName evidence="5">Lipoprotein</fullName>
    </recommendedName>
</protein>
<reference evidence="3 4" key="1">
    <citation type="submission" date="2020-05" db="EMBL/GenBank/DDBJ databases">
        <title>Gimesia benthica sp. nov., a novel planctomycete isolated from a deep-sea water sample of the Northwest Indian Ocean.</title>
        <authorList>
            <person name="Wang J."/>
            <person name="Ruan C."/>
            <person name="Song L."/>
            <person name="Zhu Y."/>
            <person name="Li A."/>
            <person name="Zheng X."/>
            <person name="Wang L."/>
            <person name="Lu Z."/>
            <person name="Huang Y."/>
            <person name="Du W."/>
            <person name="Zhou Y."/>
            <person name="Huang L."/>
            <person name="Dai X."/>
        </authorList>
    </citation>
    <scope>NUCLEOTIDE SEQUENCE [LARGE SCALE GENOMIC DNA]</scope>
    <source>
        <strain evidence="3 4">YYQ-30</strain>
    </source>
</reference>
<name>A0A849L195_9RHOB</name>
<feature type="signal peptide" evidence="2">
    <location>
        <begin position="1"/>
        <end position="20"/>
    </location>
</feature>
<feature type="compositionally biased region" description="Basic and acidic residues" evidence="1">
    <location>
        <begin position="82"/>
        <end position="92"/>
    </location>
</feature>
<organism evidence="3 4">
    <name type="scientific">Halovulum dunhuangense</name>
    <dbReference type="NCBI Taxonomy" id="1505036"/>
    <lineage>
        <taxon>Bacteria</taxon>
        <taxon>Pseudomonadati</taxon>
        <taxon>Pseudomonadota</taxon>
        <taxon>Alphaproteobacteria</taxon>
        <taxon>Rhodobacterales</taxon>
        <taxon>Paracoccaceae</taxon>
        <taxon>Halovulum</taxon>
    </lineage>
</organism>
<evidence type="ECO:0000313" key="3">
    <source>
        <dbReference type="EMBL" id="NNU80034.1"/>
    </source>
</evidence>
<accession>A0A849L195</accession>
<sequence length="105" mass="10741">MRLVGIVTLLACGAFVAACSQPEPAPPPPVIQGEPIYDKFGGVTGCTSGVYVPGAAPQDQCLPPPDECTPNSTTAADPCLPLRDDDRGRDPTTPDPQTPGTAPVN</sequence>
<feature type="region of interest" description="Disordered" evidence="1">
    <location>
        <begin position="63"/>
        <end position="105"/>
    </location>
</feature>
<gene>
    <name evidence="3" type="ORF">HMH01_06235</name>
</gene>